<comment type="caution">
    <text evidence="3">The sequence shown here is derived from an EMBL/GenBank/DDBJ whole genome shotgun (WGS) entry which is preliminary data.</text>
</comment>
<dbReference type="AlphaFoldDB" id="A0A840ICB5"/>
<accession>A0A840ICB5</accession>
<sequence length="68" mass="7479">MTTFATVLEITDDWLGYVGLAVVAIAIVVLLVSTFHPEGRKRPGGYLDGQSPQPDEIPRDEDGRPLKR</sequence>
<feature type="region of interest" description="Disordered" evidence="1">
    <location>
        <begin position="37"/>
        <end position="68"/>
    </location>
</feature>
<evidence type="ECO:0000313" key="4">
    <source>
        <dbReference type="Proteomes" id="UP000585272"/>
    </source>
</evidence>
<keyword evidence="4" id="KW-1185">Reference proteome</keyword>
<evidence type="ECO:0000256" key="2">
    <source>
        <dbReference type="SAM" id="Phobius"/>
    </source>
</evidence>
<gene>
    <name evidence="3" type="ORF">BDZ31_002062</name>
</gene>
<evidence type="ECO:0000256" key="1">
    <source>
        <dbReference type="SAM" id="MobiDB-lite"/>
    </source>
</evidence>
<feature type="transmembrane region" description="Helical" evidence="2">
    <location>
        <begin position="14"/>
        <end position="32"/>
    </location>
</feature>
<keyword evidence="2" id="KW-0472">Membrane</keyword>
<proteinExistence type="predicted"/>
<protein>
    <submittedName>
        <fullName evidence="3">Uncharacterized protein</fullName>
    </submittedName>
</protein>
<feature type="compositionally biased region" description="Basic and acidic residues" evidence="1">
    <location>
        <begin position="56"/>
        <end position="68"/>
    </location>
</feature>
<keyword evidence="2" id="KW-0812">Transmembrane</keyword>
<organism evidence="3 4">
    <name type="scientific">Conexibacter arvalis</name>
    <dbReference type="NCBI Taxonomy" id="912552"/>
    <lineage>
        <taxon>Bacteria</taxon>
        <taxon>Bacillati</taxon>
        <taxon>Actinomycetota</taxon>
        <taxon>Thermoleophilia</taxon>
        <taxon>Solirubrobacterales</taxon>
        <taxon>Conexibacteraceae</taxon>
        <taxon>Conexibacter</taxon>
    </lineage>
</organism>
<evidence type="ECO:0000313" key="3">
    <source>
        <dbReference type="EMBL" id="MBB4662476.1"/>
    </source>
</evidence>
<dbReference type="EMBL" id="JACHNU010000002">
    <property type="protein sequence ID" value="MBB4662476.1"/>
    <property type="molecule type" value="Genomic_DNA"/>
</dbReference>
<name>A0A840ICB5_9ACTN</name>
<reference evidence="3 4" key="1">
    <citation type="submission" date="2020-08" db="EMBL/GenBank/DDBJ databases">
        <title>Genomic Encyclopedia of Archaeal and Bacterial Type Strains, Phase II (KMG-II): from individual species to whole genera.</title>
        <authorList>
            <person name="Goeker M."/>
        </authorList>
    </citation>
    <scope>NUCLEOTIDE SEQUENCE [LARGE SCALE GENOMIC DNA]</scope>
    <source>
        <strain evidence="3 4">DSM 23288</strain>
    </source>
</reference>
<dbReference type="RefSeq" id="WP_183341695.1">
    <property type="nucleotide sequence ID" value="NZ_JACHNU010000002.1"/>
</dbReference>
<dbReference type="Proteomes" id="UP000585272">
    <property type="component" value="Unassembled WGS sequence"/>
</dbReference>
<keyword evidence="2" id="KW-1133">Transmembrane helix</keyword>